<evidence type="ECO:0000313" key="1">
    <source>
        <dbReference type="EMBL" id="RUT43873.1"/>
    </source>
</evidence>
<dbReference type="OrthoDB" id="2678247at2"/>
<sequence length="155" mass="17576">MSLTPGSRAAEPEYKPVPQDSSTISVYIDQLHIGKDGNEIIVDPIQWYEGKEAEVAFQEHEPDAGIDGPPDGYYIVNDDEQLTHYPLAKDAEVLMQIYDHSGNIEDLDIHWNEFISLAKFGEIFSQSDLIDLSQFPYHITIKNGQVVRIVQQYIP</sequence>
<dbReference type="AlphaFoldDB" id="A0A3S1BNS9"/>
<evidence type="ECO:0000313" key="2">
    <source>
        <dbReference type="Proteomes" id="UP000279446"/>
    </source>
</evidence>
<proteinExistence type="predicted"/>
<dbReference type="Proteomes" id="UP000279446">
    <property type="component" value="Unassembled WGS sequence"/>
</dbReference>
<dbReference type="EMBL" id="RZNY01000017">
    <property type="protein sequence ID" value="RUT43873.1"/>
    <property type="molecule type" value="Genomic_DNA"/>
</dbReference>
<protein>
    <submittedName>
        <fullName evidence="1">Uncharacterized protein</fullName>
    </submittedName>
</protein>
<reference evidence="1 2" key="1">
    <citation type="submission" date="2018-12" db="EMBL/GenBank/DDBJ databases">
        <authorList>
            <person name="Sun L."/>
            <person name="Chen Z."/>
        </authorList>
    </citation>
    <scope>NUCLEOTIDE SEQUENCE [LARGE SCALE GENOMIC DNA]</scope>
    <source>
        <strain evidence="1 2">DSM 15890</strain>
    </source>
</reference>
<organism evidence="1 2">
    <name type="scientific">Paenibacillus anaericanus</name>
    <dbReference type="NCBI Taxonomy" id="170367"/>
    <lineage>
        <taxon>Bacteria</taxon>
        <taxon>Bacillati</taxon>
        <taxon>Bacillota</taxon>
        <taxon>Bacilli</taxon>
        <taxon>Bacillales</taxon>
        <taxon>Paenibacillaceae</taxon>
        <taxon>Paenibacillus</taxon>
    </lineage>
</organism>
<name>A0A3S1BNS9_9BACL</name>
<accession>A0A3S1BNS9</accession>
<keyword evidence="2" id="KW-1185">Reference proteome</keyword>
<comment type="caution">
    <text evidence="1">The sequence shown here is derived from an EMBL/GenBank/DDBJ whole genome shotgun (WGS) entry which is preliminary data.</text>
</comment>
<gene>
    <name evidence="1" type="ORF">EJP82_19165</name>
</gene>